<dbReference type="PANTHER" id="PTHR11820:SF7">
    <property type="entry name" value="ACYLPYRUVASE FAHD1, MITOCHONDRIAL"/>
    <property type="match status" value="1"/>
</dbReference>
<dbReference type="InterPro" id="IPR011234">
    <property type="entry name" value="Fumarylacetoacetase-like_C"/>
</dbReference>
<evidence type="ECO:0000313" key="4">
    <source>
        <dbReference type="Proteomes" id="UP000320359"/>
    </source>
</evidence>
<evidence type="ECO:0000313" key="3">
    <source>
        <dbReference type="EMBL" id="TRW50547.1"/>
    </source>
</evidence>
<dbReference type="InterPro" id="IPR036663">
    <property type="entry name" value="Fumarylacetoacetase_C_sf"/>
</dbReference>
<accession>A0A552X686</accession>
<name>A0A552X686_9GAMM</name>
<dbReference type="OrthoDB" id="9805307at2"/>
<dbReference type="SUPFAM" id="SSF56529">
    <property type="entry name" value="FAH"/>
    <property type="match status" value="1"/>
</dbReference>
<keyword evidence="3" id="KW-0378">Hydrolase</keyword>
<keyword evidence="1" id="KW-0479">Metal-binding</keyword>
<reference evidence="3 4" key="1">
    <citation type="submission" date="2019-07" db="EMBL/GenBank/DDBJ databases">
        <authorList>
            <person name="Yang M."/>
            <person name="Zhao D."/>
            <person name="Xiang H."/>
        </authorList>
    </citation>
    <scope>NUCLEOTIDE SEQUENCE [LARGE SCALE GENOMIC DNA]</scope>
    <source>
        <strain evidence="3 4">IM1326</strain>
    </source>
</reference>
<dbReference type="GO" id="GO:0046872">
    <property type="term" value="F:metal ion binding"/>
    <property type="evidence" value="ECO:0007669"/>
    <property type="project" value="UniProtKB-KW"/>
</dbReference>
<gene>
    <name evidence="3" type="ORF">FM042_04470</name>
</gene>
<proteinExistence type="predicted"/>
<dbReference type="PANTHER" id="PTHR11820">
    <property type="entry name" value="ACYLPYRUVASE"/>
    <property type="match status" value="1"/>
</dbReference>
<dbReference type="EMBL" id="VJWL01000001">
    <property type="protein sequence ID" value="TRW50547.1"/>
    <property type="molecule type" value="Genomic_DNA"/>
</dbReference>
<feature type="domain" description="Fumarylacetoacetase-like C-terminal" evidence="2">
    <location>
        <begin position="15"/>
        <end position="216"/>
    </location>
</feature>
<sequence>MFTNGAVAPFSLGSIFCVGRNYAEHAAELGNAVPEAPLLFSKPAGAVQAVRYGQPSTIVIPTGQGACHHELEIALLIGKPVTAELLAHLPEQSDAAILATISGVGLALDLTLRDVQDQLKQAGHPWERAKAFHGSCPLTDFVPVADMGPLDAMRLRLLRNGNVQQEGDATQMIFSLAALLREIAQVFSLQPGDVVLTGTPAGVGPLQPGDELTLELVTGSKQCLQWHVRVAAANV</sequence>
<dbReference type="Pfam" id="PF01557">
    <property type="entry name" value="FAA_hydrolase"/>
    <property type="match status" value="1"/>
</dbReference>
<dbReference type="GO" id="GO:0018773">
    <property type="term" value="F:acetylpyruvate hydrolase activity"/>
    <property type="evidence" value="ECO:0007669"/>
    <property type="project" value="TreeGrafter"/>
</dbReference>
<comment type="caution">
    <text evidence="3">The sequence shown here is derived from an EMBL/GenBank/DDBJ whole genome shotgun (WGS) entry which is preliminary data.</text>
</comment>
<protein>
    <submittedName>
        <fullName evidence="3">Isomerase/hydrolase</fullName>
    </submittedName>
</protein>
<dbReference type="AlphaFoldDB" id="A0A552X686"/>
<organism evidence="3 4">
    <name type="scientific">Aliidiomarina halalkaliphila</name>
    <dbReference type="NCBI Taxonomy" id="2593535"/>
    <lineage>
        <taxon>Bacteria</taxon>
        <taxon>Pseudomonadati</taxon>
        <taxon>Pseudomonadota</taxon>
        <taxon>Gammaproteobacteria</taxon>
        <taxon>Alteromonadales</taxon>
        <taxon>Idiomarinaceae</taxon>
        <taxon>Aliidiomarina</taxon>
    </lineage>
</organism>
<keyword evidence="3" id="KW-0413">Isomerase</keyword>
<keyword evidence="4" id="KW-1185">Reference proteome</keyword>
<dbReference type="Gene3D" id="3.90.850.10">
    <property type="entry name" value="Fumarylacetoacetase-like, C-terminal domain"/>
    <property type="match status" value="1"/>
</dbReference>
<dbReference type="GO" id="GO:0016853">
    <property type="term" value="F:isomerase activity"/>
    <property type="evidence" value="ECO:0007669"/>
    <property type="project" value="UniProtKB-KW"/>
</dbReference>
<evidence type="ECO:0000256" key="1">
    <source>
        <dbReference type="ARBA" id="ARBA00022723"/>
    </source>
</evidence>
<dbReference type="Proteomes" id="UP000320359">
    <property type="component" value="Unassembled WGS sequence"/>
</dbReference>
<evidence type="ECO:0000259" key="2">
    <source>
        <dbReference type="Pfam" id="PF01557"/>
    </source>
</evidence>